<name>A0A5C6FXB7_9PLAN</name>
<dbReference type="InterPro" id="IPR023404">
    <property type="entry name" value="rSAM_horseshoe"/>
</dbReference>
<dbReference type="PROSITE" id="PS51918">
    <property type="entry name" value="RADICAL_SAM"/>
    <property type="match status" value="1"/>
</dbReference>
<reference evidence="2 3" key="1">
    <citation type="submission" date="2019-02" db="EMBL/GenBank/DDBJ databases">
        <title>Deep-cultivation of Planctomycetes and their phenomic and genomic characterization uncovers novel biology.</title>
        <authorList>
            <person name="Wiegand S."/>
            <person name="Jogler M."/>
            <person name="Boedeker C."/>
            <person name="Pinto D."/>
            <person name="Vollmers J."/>
            <person name="Rivas-Marin E."/>
            <person name="Kohn T."/>
            <person name="Peeters S.H."/>
            <person name="Heuer A."/>
            <person name="Rast P."/>
            <person name="Oberbeckmann S."/>
            <person name="Bunk B."/>
            <person name="Jeske O."/>
            <person name="Meyerdierks A."/>
            <person name="Storesund J.E."/>
            <person name="Kallscheuer N."/>
            <person name="Luecker S."/>
            <person name="Lage O.M."/>
            <person name="Pohl T."/>
            <person name="Merkel B.J."/>
            <person name="Hornburger P."/>
            <person name="Mueller R.-W."/>
            <person name="Bruemmer F."/>
            <person name="Labrenz M."/>
            <person name="Spormann A.M."/>
            <person name="Op Den Camp H."/>
            <person name="Overmann J."/>
            <person name="Amann R."/>
            <person name="Jetten M.S.M."/>
            <person name="Mascher T."/>
            <person name="Medema M.H."/>
            <person name="Devos D.P."/>
            <person name="Kaster A.-K."/>
            <person name="Ovreas L."/>
            <person name="Rohde M."/>
            <person name="Galperin M.Y."/>
            <person name="Jogler C."/>
        </authorList>
    </citation>
    <scope>NUCLEOTIDE SEQUENCE [LARGE SCALE GENOMIC DNA]</scope>
    <source>
        <strain evidence="2 3">V7</strain>
    </source>
</reference>
<dbReference type="Pfam" id="PF04055">
    <property type="entry name" value="Radical_SAM"/>
    <property type="match status" value="1"/>
</dbReference>
<dbReference type="SFLD" id="SFLDG01065">
    <property type="entry name" value="anaerobic_coproporphyrinogen-I"/>
    <property type="match status" value="1"/>
</dbReference>
<dbReference type="InterPro" id="IPR006638">
    <property type="entry name" value="Elp3/MiaA/NifB-like_rSAM"/>
</dbReference>
<dbReference type="GO" id="GO:0051539">
    <property type="term" value="F:4 iron, 4 sulfur cluster binding"/>
    <property type="evidence" value="ECO:0007669"/>
    <property type="project" value="TreeGrafter"/>
</dbReference>
<dbReference type="GO" id="GO:0005737">
    <property type="term" value="C:cytoplasm"/>
    <property type="evidence" value="ECO:0007669"/>
    <property type="project" value="TreeGrafter"/>
</dbReference>
<evidence type="ECO:0000313" key="3">
    <source>
        <dbReference type="Proteomes" id="UP000316476"/>
    </source>
</evidence>
<comment type="caution">
    <text evidence="2">The sequence shown here is derived from an EMBL/GenBank/DDBJ whole genome shotgun (WGS) entry which is preliminary data.</text>
</comment>
<dbReference type="GO" id="GO:0006779">
    <property type="term" value="P:porphyrin-containing compound biosynthetic process"/>
    <property type="evidence" value="ECO:0007669"/>
    <property type="project" value="TreeGrafter"/>
</dbReference>
<dbReference type="SFLD" id="SFLDS00029">
    <property type="entry name" value="Radical_SAM"/>
    <property type="match status" value="1"/>
</dbReference>
<dbReference type="SMART" id="SM00729">
    <property type="entry name" value="Elp3"/>
    <property type="match status" value="1"/>
</dbReference>
<dbReference type="RefSeq" id="WP_146413494.1">
    <property type="nucleotide sequence ID" value="NZ_SJPZ01000001.1"/>
</dbReference>
<dbReference type="EC" id="1.3.98.3" evidence="2"/>
<dbReference type="CDD" id="cd01335">
    <property type="entry name" value="Radical_SAM"/>
    <property type="match status" value="1"/>
</dbReference>
<dbReference type="Gene3D" id="3.80.30.20">
    <property type="entry name" value="tm_1862 like domain"/>
    <property type="match status" value="1"/>
</dbReference>
<dbReference type="Proteomes" id="UP000316476">
    <property type="component" value="Unassembled WGS sequence"/>
</dbReference>
<dbReference type="PANTHER" id="PTHR13932">
    <property type="entry name" value="COPROPORPHYRINIGEN III OXIDASE"/>
    <property type="match status" value="1"/>
</dbReference>
<protein>
    <submittedName>
        <fullName evidence="2">Oxygen-independent coproporphyrinogen-III oxidase 1</fullName>
        <ecNumber evidence="2">1.3.98.3</ecNumber>
    </submittedName>
</protein>
<dbReference type="InterPro" id="IPR034505">
    <property type="entry name" value="Coproporphyrinogen-III_oxidase"/>
</dbReference>
<accession>A0A5C6FXB7</accession>
<dbReference type="AlphaFoldDB" id="A0A5C6FXB7"/>
<keyword evidence="2" id="KW-0560">Oxidoreductase</keyword>
<evidence type="ECO:0000313" key="2">
    <source>
        <dbReference type="EMBL" id="TWU66984.1"/>
    </source>
</evidence>
<sequence length="438" mass="49791">MTSAPSDKKTEVGSYFISNYPPYSQWKSDQLPAVETALDNPPTEDTPLGLYLHIPFCRKRCKFCYFKVFTDVNAAEVQRYVDALCDEISMVSRRAVMGDRPFRFVYFGGGTPSFLSPKQLTKLADRLRQHITWDGAEEVTFECEPGTLSETKVKTLREVMGVTRLSLGVENFTDAILEENGRAHLSKQVFAAWEWIEAAGFNNVNIDLIAGMVGETWDNWKFNVQKALEMSPESLTIYQMELPYNTVYSADILGNQSESPVADWGTKRDWVRYAFDEFTAAGYAVSSAYTLVKDPQKVNFSYRDNLWKGADLLATGIASFGHASGVHYQNLPHMDQYLSTIESGQLPLGRGFVPTDLQKLIREMILLLKRGYLELDYFRNKFDVDVLDRWRDVWDGYVESGLATIGDDRVELTSDGLLQVDSMLPAFFEPEHQNVRYT</sequence>
<dbReference type="InterPro" id="IPR007197">
    <property type="entry name" value="rSAM"/>
</dbReference>
<dbReference type="EMBL" id="SJPZ01000001">
    <property type="protein sequence ID" value="TWU66984.1"/>
    <property type="molecule type" value="Genomic_DNA"/>
</dbReference>
<dbReference type="SUPFAM" id="SSF102114">
    <property type="entry name" value="Radical SAM enzymes"/>
    <property type="match status" value="1"/>
</dbReference>
<gene>
    <name evidence="2" type="primary">hemN_3</name>
    <name evidence="2" type="ORF">V7x_25560</name>
</gene>
<dbReference type="InterPro" id="IPR058240">
    <property type="entry name" value="rSAM_sf"/>
</dbReference>
<dbReference type="PANTHER" id="PTHR13932:SF5">
    <property type="entry name" value="RADICAL S-ADENOSYL METHIONINE DOMAIN-CONTAINING PROTEIN 1, MITOCHONDRIAL"/>
    <property type="match status" value="1"/>
</dbReference>
<dbReference type="OrthoDB" id="9808022at2"/>
<feature type="domain" description="Radical SAM core" evidence="1">
    <location>
        <begin position="42"/>
        <end position="284"/>
    </location>
</feature>
<proteinExistence type="predicted"/>
<organism evidence="2 3">
    <name type="scientific">Crateriforma conspicua</name>
    <dbReference type="NCBI Taxonomy" id="2527996"/>
    <lineage>
        <taxon>Bacteria</taxon>
        <taxon>Pseudomonadati</taxon>
        <taxon>Planctomycetota</taxon>
        <taxon>Planctomycetia</taxon>
        <taxon>Planctomycetales</taxon>
        <taxon>Planctomycetaceae</taxon>
        <taxon>Crateriforma</taxon>
    </lineage>
</organism>
<evidence type="ECO:0000259" key="1">
    <source>
        <dbReference type="PROSITE" id="PS51918"/>
    </source>
</evidence>
<dbReference type="GO" id="GO:0051989">
    <property type="term" value="F:coproporphyrinogen dehydrogenase activity"/>
    <property type="evidence" value="ECO:0007669"/>
    <property type="project" value="UniProtKB-EC"/>
</dbReference>